<dbReference type="InterPro" id="IPR013324">
    <property type="entry name" value="RNA_pol_sigma_r3/r4-like"/>
</dbReference>
<dbReference type="InterPro" id="IPR037171">
    <property type="entry name" value="NagB/RpiA_transferase-like"/>
</dbReference>
<accession>A0A4Y9FYT9</accession>
<feature type="domain" description="RNA polymerase sigma-70 region 4" evidence="6">
    <location>
        <begin position="27"/>
        <end position="58"/>
    </location>
</feature>
<dbReference type="SUPFAM" id="SSF100950">
    <property type="entry name" value="NagB/RpiA/CoA transferase-like"/>
    <property type="match status" value="1"/>
</dbReference>
<evidence type="ECO:0000259" key="5">
    <source>
        <dbReference type="Pfam" id="PF04198"/>
    </source>
</evidence>
<name>A0A4Y9FYT9_9MICO</name>
<dbReference type="GO" id="GO:0030246">
    <property type="term" value="F:carbohydrate binding"/>
    <property type="evidence" value="ECO:0007669"/>
    <property type="project" value="InterPro"/>
</dbReference>
<dbReference type="SUPFAM" id="SSF88659">
    <property type="entry name" value="Sigma3 and sigma4 domains of RNA polymerase sigma factors"/>
    <property type="match status" value="1"/>
</dbReference>
<evidence type="ECO:0000313" key="8">
    <source>
        <dbReference type="Proteomes" id="UP000298358"/>
    </source>
</evidence>
<dbReference type="GO" id="GO:0006352">
    <property type="term" value="P:DNA-templated transcription initiation"/>
    <property type="evidence" value="ECO:0007669"/>
    <property type="project" value="InterPro"/>
</dbReference>
<proteinExistence type="inferred from homology"/>
<protein>
    <submittedName>
        <fullName evidence="7">Sugar-binding transcriptional regulator</fullName>
    </submittedName>
</protein>
<feature type="domain" description="Sugar-binding" evidence="5">
    <location>
        <begin position="74"/>
        <end position="326"/>
    </location>
</feature>
<dbReference type="Gene3D" id="1.10.10.60">
    <property type="entry name" value="Homeodomain-like"/>
    <property type="match status" value="1"/>
</dbReference>
<gene>
    <name evidence="7" type="ORF">E4U02_00290</name>
</gene>
<dbReference type="Pfam" id="PF04198">
    <property type="entry name" value="Sugar-bind"/>
    <property type="match status" value="1"/>
</dbReference>
<evidence type="ECO:0000256" key="4">
    <source>
        <dbReference type="ARBA" id="ARBA00023163"/>
    </source>
</evidence>
<dbReference type="EMBL" id="SPQB01000001">
    <property type="protein sequence ID" value="TFU34589.1"/>
    <property type="molecule type" value="Genomic_DNA"/>
</dbReference>
<evidence type="ECO:0000313" key="7">
    <source>
        <dbReference type="EMBL" id="TFU34589.1"/>
    </source>
</evidence>
<evidence type="ECO:0000256" key="2">
    <source>
        <dbReference type="ARBA" id="ARBA00023015"/>
    </source>
</evidence>
<dbReference type="Gene3D" id="3.40.50.1360">
    <property type="match status" value="1"/>
</dbReference>
<dbReference type="PANTHER" id="PTHR34294:SF1">
    <property type="entry name" value="TRANSCRIPTIONAL REGULATOR LSRR"/>
    <property type="match status" value="1"/>
</dbReference>
<dbReference type="OrthoDB" id="186585at2"/>
<keyword evidence="3" id="KW-0238">DNA-binding</keyword>
<dbReference type="PANTHER" id="PTHR34294">
    <property type="entry name" value="TRANSCRIPTIONAL REGULATOR-RELATED"/>
    <property type="match status" value="1"/>
</dbReference>
<dbReference type="InterPro" id="IPR051054">
    <property type="entry name" value="SorC_transcr_regulators"/>
</dbReference>
<evidence type="ECO:0000259" key="6">
    <source>
        <dbReference type="Pfam" id="PF04545"/>
    </source>
</evidence>
<keyword evidence="2" id="KW-0805">Transcription regulation</keyword>
<keyword evidence="4" id="KW-0804">Transcription</keyword>
<sequence>MTDIAGERRPSRGRRRGRSGDALAAAQMYYMQDRTMEAIASELGVSRSSVSRLLAYARDTGIVDIRITAVAGGSALERQIRDRYLVAAHVVPMPSTVSEVDRLERVAMTAARLVPQFVDSHMTVGVAWGSTLSALSRHLPSKELHNVTVVQLNGAGNMQTTGIEYASEILQRFGEAFGARVQQFPVPAFFDDPATRAAMWRERSIRRVLEIQARMDLAVFGVGSPAADVPSRVYAGGYLEREDFRSLAEDKAIGDVATVFYRGDGTWRDIRVNARATGPDLERFRRVPRRVCVAAGVHKSASLRSAMLAGLVTDVVVDEALARDLVSD</sequence>
<organism evidence="7 8">
    <name type="scientific">Microbacterium paludicola</name>
    <dbReference type="NCBI Taxonomy" id="300019"/>
    <lineage>
        <taxon>Bacteria</taxon>
        <taxon>Bacillati</taxon>
        <taxon>Actinomycetota</taxon>
        <taxon>Actinomycetes</taxon>
        <taxon>Micrococcales</taxon>
        <taxon>Microbacteriaceae</taxon>
        <taxon>Microbacterium</taxon>
    </lineage>
</organism>
<dbReference type="InterPro" id="IPR007630">
    <property type="entry name" value="RNA_pol_sigma70_r4"/>
</dbReference>
<dbReference type="Proteomes" id="UP000298358">
    <property type="component" value="Unassembled WGS sequence"/>
</dbReference>
<reference evidence="7 8" key="1">
    <citation type="submission" date="2019-03" db="EMBL/GenBank/DDBJ databases">
        <title>Diversity of the mouse oral microbiome.</title>
        <authorList>
            <person name="Joseph S."/>
            <person name="Aduse-Opoku J."/>
            <person name="Curtis M."/>
            <person name="Wade W."/>
            <person name="Hashim A."/>
        </authorList>
    </citation>
    <scope>NUCLEOTIDE SEQUENCE [LARGE SCALE GENOMIC DNA]</scope>
    <source>
        <strain evidence="7 8">P1012</strain>
    </source>
</reference>
<dbReference type="InterPro" id="IPR007324">
    <property type="entry name" value="Sugar-bd_dom_put"/>
</dbReference>
<comment type="caution">
    <text evidence="7">The sequence shown here is derived from an EMBL/GenBank/DDBJ whole genome shotgun (WGS) entry which is preliminary data.</text>
</comment>
<evidence type="ECO:0000256" key="1">
    <source>
        <dbReference type="ARBA" id="ARBA00010466"/>
    </source>
</evidence>
<dbReference type="AlphaFoldDB" id="A0A4Y9FYT9"/>
<comment type="similarity">
    <text evidence="1">Belongs to the SorC transcriptional regulatory family.</text>
</comment>
<evidence type="ECO:0000256" key="3">
    <source>
        <dbReference type="ARBA" id="ARBA00023125"/>
    </source>
</evidence>
<dbReference type="RefSeq" id="WP_135112008.1">
    <property type="nucleotide sequence ID" value="NZ_JADGLL010000001.1"/>
</dbReference>
<keyword evidence="8" id="KW-1185">Reference proteome</keyword>
<dbReference type="Pfam" id="PF04545">
    <property type="entry name" value="Sigma70_r4"/>
    <property type="match status" value="1"/>
</dbReference>
<dbReference type="GO" id="GO:0003677">
    <property type="term" value="F:DNA binding"/>
    <property type="evidence" value="ECO:0007669"/>
    <property type="project" value="UniProtKB-KW"/>
</dbReference>
<dbReference type="GO" id="GO:0003700">
    <property type="term" value="F:DNA-binding transcription factor activity"/>
    <property type="evidence" value="ECO:0007669"/>
    <property type="project" value="InterPro"/>
</dbReference>